<evidence type="ECO:0000256" key="12">
    <source>
        <dbReference type="ARBA" id="ARBA00022729"/>
    </source>
</evidence>
<keyword evidence="23" id="KW-1185">Reference proteome</keyword>
<sequence length="476" mass="49892">MRATMNTTWLMVLSVSFLLHSVCSQNATADITHNPNSTSNSSQEDDASTTNKTVPTITVGTNPTTTAVTIQTPATVPISITVPSQPPVLPTTTATPTADATNNQPATPAPAPAHTPTTSPGSSSSMNPATTQAKTTLTDKTTLAPATVMTMKSDTTGDVTPGQSTPSTIVTTSLGVKTGTSESGTTETTTQNQQTTKTTDLAGKSEITAATPSTPSNPSTTLSATTSATTPGAPGAPGAPAATAAPGAPATPAATAAPTATATAATQTSRTATQPAAVTISQNASTIINTTTIATPFEKFEYSLNNGEKKEGEEKILVQLCKRLFTQLNLKDGNCSLTYKKDQDKHELGSVEIRGTVKEDIAAQYYKEITKEKATDSKTLIAILASCGALLIMIVILAVCASHHRKPYNENQQHLTEELHTVENGYHDNPTLEVMEVQPEMQEKKMALNGEFNDSWIVPIDNLLKEDIPDEEDTHL</sequence>
<protein>
    <recommendedName>
        <fullName evidence="9">Podocalyxin</fullName>
    </recommendedName>
    <alternativeName>
        <fullName evidence="18">Podocalyxin-like protein 1</fullName>
    </alternativeName>
</protein>
<keyword evidence="11 20" id="KW-0812">Transmembrane</keyword>
<name>A0AAV1NLE5_SCOSC</name>
<evidence type="ECO:0000256" key="6">
    <source>
        <dbReference type="ARBA" id="ARBA00004486"/>
    </source>
</evidence>
<dbReference type="InterPro" id="IPR017403">
    <property type="entry name" value="PODXL"/>
</dbReference>
<evidence type="ECO:0000256" key="17">
    <source>
        <dbReference type="ARBA" id="ARBA00023273"/>
    </source>
</evidence>
<dbReference type="AlphaFoldDB" id="A0AAV1NLE5"/>
<keyword evidence="15 20" id="KW-0472">Membrane</keyword>
<comment type="caution">
    <text evidence="22">The sequence shown here is derived from an EMBL/GenBank/DDBJ whole genome shotgun (WGS) entry which is preliminary data.</text>
</comment>
<proteinExistence type="inferred from homology"/>
<dbReference type="GO" id="GO:0016477">
    <property type="term" value="P:cell migration"/>
    <property type="evidence" value="ECO:0007669"/>
    <property type="project" value="InterPro"/>
</dbReference>
<evidence type="ECO:0000256" key="3">
    <source>
        <dbReference type="ARBA" id="ARBA00004285"/>
    </source>
</evidence>
<evidence type="ECO:0000256" key="7">
    <source>
        <dbReference type="ARBA" id="ARBA00004510"/>
    </source>
</evidence>
<dbReference type="GO" id="GO:0045121">
    <property type="term" value="C:membrane raft"/>
    <property type="evidence" value="ECO:0007669"/>
    <property type="project" value="UniProtKB-SubCell"/>
</dbReference>
<keyword evidence="12 21" id="KW-0732">Signal</keyword>
<dbReference type="GO" id="GO:0031528">
    <property type="term" value="C:microvillus membrane"/>
    <property type="evidence" value="ECO:0007669"/>
    <property type="project" value="TreeGrafter"/>
</dbReference>
<evidence type="ECO:0000256" key="14">
    <source>
        <dbReference type="ARBA" id="ARBA00022989"/>
    </source>
</evidence>
<feature type="compositionally biased region" description="Low complexity" evidence="19">
    <location>
        <begin position="208"/>
        <end position="275"/>
    </location>
</feature>
<dbReference type="GO" id="GO:0030175">
    <property type="term" value="C:filopodium"/>
    <property type="evidence" value="ECO:0007669"/>
    <property type="project" value="UniProtKB-SubCell"/>
</dbReference>
<keyword evidence="14 20" id="KW-1133">Transmembrane helix</keyword>
<dbReference type="Pfam" id="PF06365">
    <property type="entry name" value="CD34_antigen"/>
    <property type="match status" value="1"/>
</dbReference>
<dbReference type="GO" id="GO:0030027">
    <property type="term" value="C:lamellipodium"/>
    <property type="evidence" value="ECO:0007669"/>
    <property type="project" value="UniProtKB-SubCell"/>
</dbReference>
<evidence type="ECO:0000256" key="21">
    <source>
        <dbReference type="SAM" id="SignalP"/>
    </source>
</evidence>
<dbReference type="GO" id="GO:0032534">
    <property type="term" value="P:regulation of microvillus assembly"/>
    <property type="evidence" value="ECO:0007669"/>
    <property type="project" value="TreeGrafter"/>
</dbReference>
<evidence type="ECO:0000256" key="11">
    <source>
        <dbReference type="ARBA" id="ARBA00022692"/>
    </source>
</evidence>
<dbReference type="PANTHER" id="PTHR12067:SF5">
    <property type="entry name" value="PODOCALYXIN"/>
    <property type="match status" value="1"/>
</dbReference>
<evidence type="ECO:0000256" key="13">
    <source>
        <dbReference type="ARBA" id="ARBA00022889"/>
    </source>
</evidence>
<feature type="region of interest" description="Disordered" evidence="19">
    <location>
        <begin position="30"/>
        <end position="60"/>
    </location>
</feature>
<evidence type="ECO:0000256" key="20">
    <source>
        <dbReference type="SAM" id="Phobius"/>
    </source>
</evidence>
<dbReference type="Proteomes" id="UP001314229">
    <property type="component" value="Unassembled WGS sequence"/>
</dbReference>
<comment type="subcellular location">
    <subcellularLocation>
        <location evidence="2">Apical cell membrane</location>
    </subcellularLocation>
    <subcellularLocation>
        <location evidence="6">Cell projection</location>
        <location evidence="6">Filopodium</location>
    </subcellularLocation>
    <subcellularLocation>
        <location evidence="7">Cell projection</location>
        <location evidence="7">Lamellipodium</location>
    </subcellularLocation>
    <subcellularLocation>
        <location evidence="1">Cell projection</location>
        <location evidence="1">Microvillus</location>
    </subcellularLocation>
    <subcellularLocation>
        <location evidence="4">Cell projection</location>
        <location evidence="4">Ruffle</location>
    </subcellularLocation>
    <subcellularLocation>
        <location evidence="3">Membrane raft</location>
    </subcellularLocation>
    <subcellularLocation>
        <location evidence="5">Membrane</location>
        <topology evidence="5">Single-pass type I membrane protein</topology>
    </subcellularLocation>
</comment>
<evidence type="ECO:0000256" key="2">
    <source>
        <dbReference type="ARBA" id="ARBA00004221"/>
    </source>
</evidence>
<feature type="compositionally biased region" description="Low complexity" evidence="19">
    <location>
        <begin position="114"/>
        <end position="147"/>
    </location>
</feature>
<feature type="compositionally biased region" description="Polar residues" evidence="19">
    <location>
        <begin position="30"/>
        <end position="52"/>
    </location>
</feature>
<evidence type="ECO:0000256" key="10">
    <source>
        <dbReference type="ARBA" id="ARBA00022475"/>
    </source>
</evidence>
<dbReference type="GO" id="GO:0033634">
    <property type="term" value="P:positive regulation of cell-cell adhesion mediated by integrin"/>
    <property type="evidence" value="ECO:0007669"/>
    <property type="project" value="TreeGrafter"/>
</dbReference>
<feature type="signal peptide" evidence="21">
    <location>
        <begin position="1"/>
        <end position="24"/>
    </location>
</feature>
<evidence type="ECO:0000256" key="5">
    <source>
        <dbReference type="ARBA" id="ARBA00004479"/>
    </source>
</evidence>
<evidence type="ECO:0000256" key="16">
    <source>
        <dbReference type="ARBA" id="ARBA00023180"/>
    </source>
</evidence>
<keyword evidence="13" id="KW-0130">Cell adhesion</keyword>
<dbReference type="InterPro" id="IPR013836">
    <property type="entry name" value="CD34/Podocalyxin"/>
</dbReference>
<evidence type="ECO:0000256" key="18">
    <source>
        <dbReference type="ARBA" id="ARBA00031141"/>
    </source>
</evidence>
<organism evidence="22 23">
    <name type="scientific">Scomber scombrus</name>
    <name type="common">Atlantic mackerel</name>
    <name type="synonym">Scomber vernalis</name>
    <dbReference type="NCBI Taxonomy" id="13677"/>
    <lineage>
        <taxon>Eukaryota</taxon>
        <taxon>Metazoa</taxon>
        <taxon>Chordata</taxon>
        <taxon>Craniata</taxon>
        <taxon>Vertebrata</taxon>
        <taxon>Euteleostomi</taxon>
        <taxon>Actinopterygii</taxon>
        <taxon>Neopterygii</taxon>
        <taxon>Teleostei</taxon>
        <taxon>Neoteleostei</taxon>
        <taxon>Acanthomorphata</taxon>
        <taxon>Pelagiaria</taxon>
        <taxon>Scombriformes</taxon>
        <taxon>Scombridae</taxon>
        <taxon>Scomber</taxon>
    </lineage>
</organism>
<dbReference type="GO" id="GO:0016324">
    <property type="term" value="C:apical plasma membrane"/>
    <property type="evidence" value="ECO:0007669"/>
    <property type="project" value="UniProtKB-SubCell"/>
</dbReference>
<feature type="compositionally biased region" description="Polar residues" evidence="19">
    <location>
        <begin position="150"/>
        <end position="175"/>
    </location>
</feature>
<comment type="similarity">
    <text evidence="8">Belongs to the podocalyxin family.</text>
</comment>
<keyword evidence="16" id="KW-0325">Glycoprotein</keyword>
<feature type="chain" id="PRO_5043763111" description="Podocalyxin" evidence="21">
    <location>
        <begin position="25"/>
        <end position="476"/>
    </location>
</feature>
<evidence type="ECO:0000256" key="9">
    <source>
        <dbReference type="ARBA" id="ARBA00017371"/>
    </source>
</evidence>
<evidence type="ECO:0000256" key="4">
    <source>
        <dbReference type="ARBA" id="ARBA00004466"/>
    </source>
</evidence>
<dbReference type="GO" id="GO:0001726">
    <property type="term" value="C:ruffle"/>
    <property type="evidence" value="ECO:0007669"/>
    <property type="project" value="UniProtKB-SubCell"/>
</dbReference>
<feature type="region of interest" description="Disordered" evidence="19">
    <location>
        <begin position="80"/>
        <end position="275"/>
    </location>
</feature>
<evidence type="ECO:0000256" key="15">
    <source>
        <dbReference type="ARBA" id="ARBA00023136"/>
    </source>
</evidence>
<feature type="compositionally biased region" description="Low complexity" evidence="19">
    <location>
        <begin position="90"/>
        <end position="106"/>
    </location>
</feature>
<evidence type="ECO:0000256" key="8">
    <source>
        <dbReference type="ARBA" id="ARBA00007029"/>
    </source>
</evidence>
<accession>A0AAV1NLE5</accession>
<evidence type="ECO:0000313" key="22">
    <source>
        <dbReference type="EMBL" id="CAK6960008.1"/>
    </source>
</evidence>
<evidence type="ECO:0000256" key="1">
    <source>
        <dbReference type="ARBA" id="ARBA00004105"/>
    </source>
</evidence>
<feature type="compositionally biased region" description="Low complexity" evidence="19">
    <location>
        <begin position="177"/>
        <end position="199"/>
    </location>
</feature>
<feature type="transmembrane region" description="Helical" evidence="20">
    <location>
        <begin position="380"/>
        <end position="401"/>
    </location>
</feature>
<keyword evidence="17" id="KW-0966">Cell projection</keyword>
<dbReference type="GO" id="GO:0022408">
    <property type="term" value="P:negative regulation of cell-cell adhesion"/>
    <property type="evidence" value="ECO:0007669"/>
    <property type="project" value="TreeGrafter"/>
</dbReference>
<evidence type="ECO:0000256" key="19">
    <source>
        <dbReference type="SAM" id="MobiDB-lite"/>
    </source>
</evidence>
<dbReference type="PANTHER" id="PTHR12067">
    <property type="entry name" value="PODOCALYXIN"/>
    <property type="match status" value="1"/>
</dbReference>
<dbReference type="GO" id="GO:0007155">
    <property type="term" value="P:cell adhesion"/>
    <property type="evidence" value="ECO:0007669"/>
    <property type="project" value="UniProtKB-KW"/>
</dbReference>
<reference evidence="22 23" key="1">
    <citation type="submission" date="2024-01" db="EMBL/GenBank/DDBJ databases">
        <authorList>
            <person name="Alioto T."/>
            <person name="Alioto T."/>
            <person name="Gomez Garrido J."/>
        </authorList>
    </citation>
    <scope>NUCLEOTIDE SEQUENCE [LARGE SCALE GENOMIC DNA]</scope>
</reference>
<keyword evidence="10" id="KW-1003">Cell membrane</keyword>
<evidence type="ECO:0000313" key="23">
    <source>
        <dbReference type="Proteomes" id="UP001314229"/>
    </source>
</evidence>
<gene>
    <name evidence="22" type="ORF">FSCOSCO3_A024469</name>
</gene>
<dbReference type="EMBL" id="CAWUFR010000042">
    <property type="protein sequence ID" value="CAK6960008.1"/>
    <property type="molecule type" value="Genomic_DNA"/>
</dbReference>